<proteinExistence type="predicted"/>
<accession>A0A1T5BDP5</accession>
<dbReference type="Proteomes" id="UP000191055">
    <property type="component" value="Unassembled WGS sequence"/>
</dbReference>
<dbReference type="EMBL" id="FUYV01000002">
    <property type="protein sequence ID" value="SKB44963.1"/>
    <property type="molecule type" value="Genomic_DNA"/>
</dbReference>
<gene>
    <name evidence="1" type="ORF">SAMN03080601_00480</name>
</gene>
<organism evidence="1 2">
    <name type="scientific">Alkalitalea saponilacus</name>
    <dbReference type="NCBI Taxonomy" id="889453"/>
    <lineage>
        <taxon>Bacteria</taxon>
        <taxon>Pseudomonadati</taxon>
        <taxon>Bacteroidota</taxon>
        <taxon>Bacteroidia</taxon>
        <taxon>Marinilabiliales</taxon>
        <taxon>Marinilabiliaceae</taxon>
        <taxon>Alkalitalea</taxon>
    </lineage>
</organism>
<sequence>MIFLAQEKEIRIGPGPLPVRPEPVVVFDGIKLPSDITKDILSKDNSEIIDSVTIQNDSIYDCNGQLINLGIVRIFTKDSINIGAKKILRLTDNWLYNNTQTKLVINDISVDWDKKTFQRLTSLDPDSILYAKIKQIKKTDCNSTLILKIKE</sequence>
<name>A0A1T5BDP5_9BACT</name>
<dbReference type="AlphaFoldDB" id="A0A1T5BDP5"/>
<protein>
    <submittedName>
        <fullName evidence="1">Uncharacterized protein</fullName>
    </submittedName>
</protein>
<evidence type="ECO:0000313" key="2">
    <source>
        <dbReference type="Proteomes" id="UP000191055"/>
    </source>
</evidence>
<reference evidence="1 2" key="1">
    <citation type="submission" date="2017-02" db="EMBL/GenBank/DDBJ databases">
        <authorList>
            <person name="Peterson S.W."/>
        </authorList>
    </citation>
    <scope>NUCLEOTIDE SEQUENCE [LARGE SCALE GENOMIC DNA]</scope>
    <source>
        <strain evidence="1 2">DSM 24412</strain>
    </source>
</reference>
<evidence type="ECO:0000313" key="1">
    <source>
        <dbReference type="EMBL" id="SKB44963.1"/>
    </source>
</evidence>
<keyword evidence="2" id="KW-1185">Reference proteome</keyword>